<dbReference type="GO" id="GO:0003676">
    <property type="term" value="F:nucleic acid binding"/>
    <property type="evidence" value="ECO:0007669"/>
    <property type="project" value="InterPro"/>
</dbReference>
<dbReference type="EC" id="3.1.31.1" evidence="3"/>
<dbReference type="EMBL" id="FUGD01000065">
    <property type="protein sequence ID" value="SJM36875.1"/>
    <property type="molecule type" value="Genomic_DNA"/>
</dbReference>
<dbReference type="PROSITE" id="PS50830">
    <property type="entry name" value="TNASE_3"/>
    <property type="match status" value="1"/>
</dbReference>
<evidence type="ECO:0000259" key="2">
    <source>
        <dbReference type="PROSITE" id="PS50830"/>
    </source>
</evidence>
<keyword evidence="3" id="KW-0378">Hydrolase</keyword>
<dbReference type="PROSITE" id="PS01123">
    <property type="entry name" value="TNASE_1"/>
    <property type="match status" value="1"/>
</dbReference>
<keyword evidence="4" id="KW-1185">Reference proteome</keyword>
<name>A0A1R4EEG3_9GAMM</name>
<feature type="domain" description="TNase-like" evidence="2">
    <location>
        <begin position="131"/>
        <end position="258"/>
    </location>
</feature>
<dbReference type="GO" id="GO:1990599">
    <property type="term" value="F:3' overhang single-stranded DNA endodeoxyribonuclease activity"/>
    <property type="evidence" value="ECO:0007669"/>
    <property type="project" value="UniProtKB-EC"/>
</dbReference>
<dbReference type="Proteomes" id="UP000188169">
    <property type="component" value="Unassembled WGS sequence"/>
</dbReference>
<sequence length="378" mass="40399">MPFDLPKLKTPTLALIMAATLMVACEGNGDTPTSARSSSLTYNDSVSVDEFDANFDANYQSQLDSQDNTLDNPFSTPAGAALTAAEAVTANGSSAHTQTSTQTNNQPNTHTNSPTINTTASAGSECPITGNVIVAKSVRVIDGDTVEVIPTEGPSERIRLLGIDAPESNQAHGAYSTQVLQQCVSQGPVTVEWFEQDRYQRLLGKVRAGEVDCNLNQIKQGAAWHYKQYQNGQSERDRFTYANAEVNARQHALGLWANAIVTAPWDYRRGKQSSYQFDDTVYPVEGANCTMTGRRTTKHSSVSTAPVNNTTSQPNALLSAPVVLPDAASGTLDCGSMIKKTCSQMVSCEEAKMQLACGNTRLDGDKDGVPCESICPGG</sequence>
<dbReference type="AlphaFoldDB" id="A0A1R4EEG3"/>
<organism evidence="3 4">
    <name type="scientific">Psychrobacter pasteurii</name>
    <dbReference type="NCBI Taxonomy" id="1945520"/>
    <lineage>
        <taxon>Bacteria</taxon>
        <taxon>Pseudomonadati</taxon>
        <taxon>Pseudomonadota</taxon>
        <taxon>Gammaproteobacteria</taxon>
        <taxon>Moraxellales</taxon>
        <taxon>Moraxellaceae</taxon>
        <taxon>Psychrobacter</taxon>
    </lineage>
</organism>
<reference evidence="4" key="1">
    <citation type="submission" date="2017-02" db="EMBL/GenBank/DDBJ databases">
        <authorList>
            <person name="Mornico D."/>
        </authorList>
    </citation>
    <scope>NUCLEOTIDE SEQUENCE [LARGE SCALE GENOMIC DNA]</scope>
</reference>
<dbReference type="InterPro" id="IPR008613">
    <property type="entry name" value="Excalibur_Ca-bd_domain"/>
</dbReference>
<gene>
    <name evidence="3" type="primary">nucH</name>
    <name evidence="3" type="ORF">A1019T_00842</name>
</gene>
<dbReference type="SUPFAM" id="SSF50199">
    <property type="entry name" value="Staphylococcal nuclease"/>
    <property type="match status" value="1"/>
</dbReference>
<dbReference type="RefSeq" id="WP_077448259.1">
    <property type="nucleotide sequence ID" value="NZ_FUGD01000065.1"/>
</dbReference>
<feature type="region of interest" description="Disordered" evidence="1">
    <location>
        <begin position="293"/>
        <end position="313"/>
    </location>
</feature>
<dbReference type="InterPro" id="IPR035437">
    <property type="entry name" value="SNase_OB-fold_sf"/>
</dbReference>
<dbReference type="PANTHER" id="PTHR12302">
    <property type="entry name" value="EBNA2 BINDING PROTEIN P100"/>
    <property type="match status" value="1"/>
</dbReference>
<accession>A0A1R4EEG3</accession>
<dbReference type="OrthoDB" id="72963at2"/>
<dbReference type="STRING" id="1945520.A1019T_00842"/>
<dbReference type="Gene3D" id="2.40.50.90">
    <property type="match status" value="1"/>
</dbReference>
<dbReference type="SMART" id="SM00318">
    <property type="entry name" value="SNc"/>
    <property type="match status" value="1"/>
</dbReference>
<evidence type="ECO:0000313" key="4">
    <source>
        <dbReference type="Proteomes" id="UP000188169"/>
    </source>
</evidence>
<proteinExistence type="predicted"/>
<dbReference type="InterPro" id="IPR016071">
    <property type="entry name" value="Staphylococal_nuclease_OB-fold"/>
</dbReference>
<dbReference type="Pfam" id="PF05901">
    <property type="entry name" value="Excalibur"/>
    <property type="match status" value="1"/>
</dbReference>
<dbReference type="InterPro" id="IPR002071">
    <property type="entry name" value="Thermonucl_AS"/>
</dbReference>
<dbReference type="Pfam" id="PF00565">
    <property type="entry name" value="SNase"/>
    <property type="match status" value="1"/>
</dbReference>
<feature type="compositionally biased region" description="Low complexity" evidence="1">
    <location>
        <begin position="89"/>
        <end position="115"/>
    </location>
</feature>
<dbReference type="PANTHER" id="PTHR12302:SF26">
    <property type="entry name" value="BLR1266 PROTEIN"/>
    <property type="match status" value="1"/>
</dbReference>
<feature type="region of interest" description="Disordered" evidence="1">
    <location>
        <begin position="89"/>
        <end position="123"/>
    </location>
</feature>
<protein>
    <submittedName>
        <fullName evidence="3">Thermonuclease</fullName>
        <ecNumber evidence="3">3.1.31.1</ecNumber>
    </submittedName>
</protein>
<dbReference type="PROSITE" id="PS51257">
    <property type="entry name" value="PROKAR_LIPOPROTEIN"/>
    <property type="match status" value="1"/>
</dbReference>
<evidence type="ECO:0000313" key="3">
    <source>
        <dbReference type="EMBL" id="SJM36875.1"/>
    </source>
</evidence>
<evidence type="ECO:0000256" key="1">
    <source>
        <dbReference type="SAM" id="MobiDB-lite"/>
    </source>
</evidence>